<evidence type="ECO:0000313" key="2">
    <source>
        <dbReference type="Proteomes" id="UP000324705"/>
    </source>
</evidence>
<name>A0A9R1ATU4_TRITD</name>
<dbReference type="OMA" id="SKHAMGS"/>
<dbReference type="EMBL" id="LT934120">
    <property type="protein sequence ID" value="VAI39999.1"/>
    <property type="molecule type" value="Genomic_DNA"/>
</dbReference>
<keyword evidence="2" id="KW-1185">Reference proteome</keyword>
<evidence type="ECO:0000313" key="1">
    <source>
        <dbReference type="EMBL" id="VAI39999.1"/>
    </source>
</evidence>
<sequence length="132" mass="14527">MLQIISFGLANSKHAMGSGQLLGSPMSEYLDTQKSDTINIDAPEKDGEHVHVLHRKRKRAGFMEEELSVFNSMTEAVKEVATAIRESKSVDVHPKLYNAVMDQIGFSPEALMVALNHLLDNKSRGVGFVATD</sequence>
<protein>
    <submittedName>
        <fullName evidence="1">Uncharacterized protein</fullName>
    </submittedName>
</protein>
<gene>
    <name evidence="1" type="ORF">TRITD_5Bv1G243300</name>
</gene>
<dbReference type="Gramene" id="TRITD5Bv1G243300.1">
    <property type="protein sequence ID" value="TRITD5Bv1G243300.1"/>
    <property type="gene ID" value="TRITD5Bv1G243300"/>
</dbReference>
<reference evidence="1 2" key="1">
    <citation type="submission" date="2017-09" db="EMBL/GenBank/DDBJ databases">
        <authorList>
            <consortium name="International Durum Wheat Genome Sequencing Consortium (IDWGSC)"/>
            <person name="Milanesi L."/>
        </authorList>
    </citation>
    <scope>NUCLEOTIDE SEQUENCE [LARGE SCALE GENOMIC DNA]</scope>
    <source>
        <strain evidence="2">cv. Svevo</strain>
    </source>
</reference>
<dbReference type="PANTHER" id="PTHR47127">
    <property type="entry name" value="10A19I.15"/>
    <property type="match status" value="1"/>
</dbReference>
<proteinExistence type="predicted"/>
<dbReference type="AlphaFoldDB" id="A0A9R1ATU4"/>
<dbReference type="Proteomes" id="UP000324705">
    <property type="component" value="Chromosome 5B"/>
</dbReference>
<organism evidence="1 2">
    <name type="scientific">Triticum turgidum subsp. durum</name>
    <name type="common">Durum wheat</name>
    <name type="synonym">Triticum durum</name>
    <dbReference type="NCBI Taxonomy" id="4567"/>
    <lineage>
        <taxon>Eukaryota</taxon>
        <taxon>Viridiplantae</taxon>
        <taxon>Streptophyta</taxon>
        <taxon>Embryophyta</taxon>
        <taxon>Tracheophyta</taxon>
        <taxon>Spermatophyta</taxon>
        <taxon>Magnoliopsida</taxon>
        <taxon>Liliopsida</taxon>
        <taxon>Poales</taxon>
        <taxon>Poaceae</taxon>
        <taxon>BOP clade</taxon>
        <taxon>Pooideae</taxon>
        <taxon>Triticodae</taxon>
        <taxon>Triticeae</taxon>
        <taxon>Triticinae</taxon>
        <taxon>Triticum</taxon>
    </lineage>
</organism>
<accession>A0A9R1ATU4</accession>